<reference evidence="1" key="1">
    <citation type="submission" date="2023-08" db="EMBL/GenBank/DDBJ databases">
        <authorList>
            <person name="Chen Y."/>
            <person name="Shah S."/>
            <person name="Dougan E. K."/>
            <person name="Thang M."/>
            <person name="Chan C."/>
        </authorList>
    </citation>
    <scope>NUCLEOTIDE SEQUENCE</scope>
</reference>
<proteinExistence type="predicted"/>
<protein>
    <submittedName>
        <fullName evidence="1">Uncharacterized protein</fullName>
    </submittedName>
</protein>
<gene>
    <name evidence="1" type="ORF">EVOR1521_LOCUS5642</name>
</gene>
<evidence type="ECO:0000313" key="2">
    <source>
        <dbReference type="Proteomes" id="UP001178507"/>
    </source>
</evidence>
<comment type="caution">
    <text evidence="1">The sequence shown here is derived from an EMBL/GenBank/DDBJ whole genome shotgun (WGS) entry which is preliminary data.</text>
</comment>
<dbReference type="Proteomes" id="UP001178507">
    <property type="component" value="Unassembled WGS sequence"/>
</dbReference>
<organism evidence="1 2">
    <name type="scientific">Effrenium voratum</name>
    <dbReference type="NCBI Taxonomy" id="2562239"/>
    <lineage>
        <taxon>Eukaryota</taxon>
        <taxon>Sar</taxon>
        <taxon>Alveolata</taxon>
        <taxon>Dinophyceae</taxon>
        <taxon>Suessiales</taxon>
        <taxon>Symbiodiniaceae</taxon>
        <taxon>Effrenium</taxon>
    </lineage>
</organism>
<dbReference type="EMBL" id="CAUJNA010000410">
    <property type="protein sequence ID" value="CAJ1376621.1"/>
    <property type="molecule type" value="Genomic_DNA"/>
</dbReference>
<sequence length="250" mass="27071">MELVARPAVQLAPQPAHCHGPAQQGFPALSALTWGAAPVGAAVAAQVWQRTHRGRGKFRGACRATAITTPPQATEIVDVKDQNVQAKQPCACPLCFKPFDNVAESGAVCQSCGVGFPRVGAFLDLTISSARAPEELTRIEATIESDEPGFLQQLPFVDFTDSVAERLGLPQSRDVEKLGRELIQEPQRVLSGRLQPAGTSTFQNPLVSFAYERGWRRSFASSGFPGPDEEFRLAQDFLKEGTGLLGDRRR</sequence>
<dbReference type="AlphaFoldDB" id="A0AA36MLQ9"/>
<keyword evidence="2" id="KW-1185">Reference proteome</keyword>
<name>A0AA36MLQ9_9DINO</name>
<evidence type="ECO:0000313" key="1">
    <source>
        <dbReference type="EMBL" id="CAJ1376621.1"/>
    </source>
</evidence>
<accession>A0AA36MLQ9</accession>